<gene>
    <name evidence="1" type="ORF">NDU88_005041</name>
</gene>
<evidence type="ECO:0000313" key="1">
    <source>
        <dbReference type="EMBL" id="KAJ1116836.1"/>
    </source>
</evidence>
<dbReference type="EMBL" id="JANPWB010000012">
    <property type="protein sequence ID" value="KAJ1116836.1"/>
    <property type="molecule type" value="Genomic_DNA"/>
</dbReference>
<feature type="non-terminal residue" evidence="1">
    <location>
        <position position="1"/>
    </location>
</feature>
<name>A0AAV7NLJ5_PLEWA</name>
<evidence type="ECO:0000313" key="2">
    <source>
        <dbReference type="Proteomes" id="UP001066276"/>
    </source>
</evidence>
<sequence>LGKARNGNQRRSAHILGGCARRGDMRLPLPSVAAAWIPPRSPSPCSYSAPLSSAWGSSRARIPPT</sequence>
<dbReference type="AlphaFoldDB" id="A0AAV7NLJ5"/>
<reference evidence="1" key="1">
    <citation type="journal article" date="2022" name="bioRxiv">
        <title>Sequencing and chromosome-scale assembly of the giantPleurodeles waltlgenome.</title>
        <authorList>
            <person name="Brown T."/>
            <person name="Elewa A."/>
            <person name="Iarovenko S."/>
            <person name="Subramanian E."/>
            <person name="Araus A.J."/>
            <person name="Petzold A."/>
            <person name="Susuki M."/>
            <person name="Suzuki K.-i.T."/>
            <person name="Hayashi T."/>
            <person name="Toyoda A."/>
            <person name="Oliveira C."/>
            <person name="Osipova E."/>
            <person name="Leigh N.D."/>
            <person name="Simon A."/>
            <person name="Yun M.H."/>
        </authorList>
    </citation>
    <scope>NUCLEOTIDE SEQUENCE</scope>
    <source>
        <strain evidence="1">20211129_DDA</strain>
        <tissue evidence="1">Liver</tissue>
    </source>
</reference>
<dbReference type="Proteomes" id="UP001066276">
    <property type="component" value="Chromosome 8"/>
</dbReference>
<proteinExistence type="predicted"/>
<feature type="non-terminal residue" evidence="1">
    <location>
        <position position="65"/>
    </location>
</feature>
<comment type="caution">
    <text evidence="1">The sequence shown here is derived from an EMBL/GenBank/DDBJ whole genome shotgun (WGS) entry which is preliminary data.</text>
</comment>
<organism evidence="1 2">
    <name type="scientific">Pleurodeles waltl</name>
    <name type="common">Iberian ribbed newt</name>
    <dbReference type="NCBI Taxonomy" id="8319"/>
    <lineage>
        <taxon>Eukaryota</taxon>
        <taxon>Metazoa</taxon>
        <taxon>Chordata</taxon>
        <taxon>Craniata</taxon>
        <taxon>Vertebrata</taxon>
        <taxon>Euteleostomi</taxon>
        <taxon>Amphibia</taxon>
        <taxon>Batrachia</taxon>
        <taxon>Caudata</taxon>
        <taxon>Salamandroidea</taxon>
        <taxon>Salamandridae</taxon>
        <taxon>Pleurodelinae</taxon>
        <taxon>Pleurodeles</taxon>
    </lineage>
</organism>
<accession>A0AAV7NLJ5</accession>
<protein>
    <submittedName>
        <fullName evidence="1">Uncharacterized protein</fullName>
    </submittedName>
</protein>
<keyword evidence="2" id="KW-1185">Reference proteome</keyword>